<gene>
    <name evidence="7" type="primary">yiaD_1</name>
    <name evidence="7" type="ORF">PSM7751_00538</name>
</gene>
<evidence type="ECO:0000256" key="4">
    <source>
        <dbReference type="PROSITE-ProRule" id="PRU00473"/>
    </source>
</evidence>
<dbReference type="PANTHER" id="PTHR30329">
    <property type="entry name" value="STATOR ELEMENT OF FLAGELLAR MOTOR COMPLEX"/>
    <property type="match status" value="1"/>
</dbReference>
<reference evidence="7 8" key="1">
    <citation type="submission" date="2017-03" db="EMBL/GenBank/DDBJ databases">
        <authorList>
            <person name="Afonso C.L."/>
            <person name="Miller P.J."/>
            <person name="Scott M.A."/>
            <person name="Spackman E."/>
            <person name="Goraichik I."/>
            <person name="Dimitrov K.M."/>
            <person name="Suarez D.L."/>
            <person name="Swayne D.E."/>
        </authorList>
    </citation>
    <scope>NUCLEOTIDE SEQUENCE [LARGE SCALE GENOMIC DNA]</scope>
    <source>
        <strain evidence="7 8">CECT 7751</strain>
    </source>
</reference>
<dbReference type="AlphaFoldDB" id="A0A1X6YD24"/>
<feature type="domain" description="OmpA-like" evidence="6">
    <location>
        <begin position="487"/>
        <end position="604"/>
    </location>
</feature>
<dbReference type="Pfam" id="PF04972">
    <property type="entry name" value="BON"/>
    <property type="match status" value="1"/>
</dbReference>
<evidence type="ECO:0000256" key="5">
    <source>
        <dbReference type="SAM" id="MobiDB-lite"/>
    </source>
</evidence>
<name>A0A1X6YD24_9RHOB</name>
<evidence type="ECO:0000259" key="6">
    <source>
        <dbReference type="PROSITE" id="PS51123"/>
    </source>
</evidence>
<dbReference type="Proteomes" id="UP000193963">
    <property type="component" value="Unassembled WGS sequence"/>
</dbReference>
<accession>A0A1X6YD24</accession>
<dbReference type="InterPro" id="IPR050330">
    <property type="entry name" value="Bact_OuterMem_StrucFunc"/>
</dbReference>
<dbReference type="InterPro" id="IPR006664">
    <property type="entry name" value="OMP_bac"/>
</dbReference>
<dbReference type="Pfam" id="PF00691">
    <property type="entry name" value="OmpA"/>
    <property type="match status" value="1"/>
</dbReference>
<dbReference type="PANTHER" id="PTHR30329:SF21">
    <property type="entry name" value="LIPOPROTEIN YIAD-RELATED"/>
    <property type="match status" value="1"/>
</dbReference>
<dbReference type="InterPro" id="IPR007055">
    <property type="entry name" value="BON_dom"/>
</dbReference>
<dbReference type="InterPro" id="IPR036737">
    <property type="entry name" value="OmpA-like_sf"/>
</dbReference>
<dbReference type="GO" id="GO:0009279">
    <property type="term" value="C:cell outer membrane"/>
    <property type="evidence" value="ECO:0007669"/>
    <property type="project" value="UniProtKB-SubCell"/>
</dbReference>
<dbReference type="RefSeq" id="WP_085886431.1">
    <property type="nucleotide sequence ID" value="NZ_FWFN01000001.1"/>
</dbReference>
<evidence type="ECO:0000313" key="7">
    <source>
        <dbReference type="EMBL" id="SLN17233.1"/>
    </source>
</evidence>
<sequence length="656" mass="69309">MRLSAIAILSGAFATAAAGSLVAAGFTVRLVENNSEITVRNSLDMNDLGWAEVKADGLQVILSGVAPTEARRFSAKSVASSVVDASRVIDEMEVESRTGIAPPRFSVEILRNGAELSLIGLIPMQYDRDALVERAGRLSGVDEVSDLLQTADYPVPEGWGDTIDYALEALRELPQSKISLSAGEVSITAMSRSADEKREMQAALTRAAGTDIDLTMDISAPRPIIAPYTLRFVLDDEGARFDACSADTEAARDRILSAARSWGAPDTAGCVIGLGVPSSDWSRAASMSIRAVGELGGGTVTFSDADISLIAAQGTGSGLFDRVVGELENSLPEVYSLSAVLPEAPDEKAEGPPEFTATLSPEGMMQIRGRLGDEITRRAAESLARARFGSENVYAAARLDETLPETWPLRVLTALDALSQLSNGSVTVTPDAVEIRGNTGNAEASDAIARLLSEKLGASGTYDIAVTYREELDPVASIPTPEECLADLQAIQTADQKINFEPGSTNVDAASLDLLDRMAEVLKECPNLPLQIAGHTDSQGREEMNLSLSQQRAQAVLNELRLRRVLTRTFEAEGYGETLPIADNGTEAGREANRRIEFSLIGTADETAEDASEETGATAQDTAQDTAEAADESDDAAAEDGDGADDADTEAGSGDE</sequence>
<evidence type="ECO:0000256" key="3">
    <source>
        <dbReference type="ARBA" id="ARBA00023237"/>
    </source>
</evidence>
<protein>
    <submittedName>
        <fullName evidence="7">Putative lipoprotein YiaD</fullName>
    </submittedName>
</protein>
<evidence type="ECO:0000256" key="1">
    <source>
        <dbReference type="ARBA" id="ARBA00004442"/>
    </source>
</evidence>
<dbReference type="CDD" id="cd07185">
    <property type="entry name" value="OmpA_C-like"/>
    <property type="match status" value="1"/>
</dbReference>
<dbReference type="PRINTS" id="PR01021">
    <property type="entry name" value="OMPADOMAIN"/>
</dbReference>
<feature type="compositionally biased region" description="Low complexity" evidence="5">
    <location>
        <begin position="614"/>
        <end position="627"/>
    </location>
</feature>
<feature type="compositionally biased region" description="Acidic residues" evidence="5">
    <location>
        <begin position="628"/>
        <end position="656"/>
    </location>
</feature>
<proteinExistence type="predicted"/>
<dbReference type="InterPro" id="IPR006665">
    <property type="entry name" value="OmpA-like"/>
</dbReference>
<dbReference type="OrthoDB" id="5525824at2"/>
<evidence type="ECO:0000313" key="8">
    <source>
        <dbReference type="Proteomes" id="UP000193963"/>
    </source>
</evidence>
<organism evidence="7 8">
    <name type="scientific">Pseudooceanicola marinus</name>
    <dbReference type="NCBI Taxonomy" id="396013"/>
    <lineage>
        <taxon>Bacteria</taxon>
        <taxon>Pseudomonadati</taxon>
        <taxon>Pseudomonadota</taxon>
        <taxon>Alphaproteobacteria</taxon>
        <taxon>Rhodobacterales</taxon>
        <taxon>Paracoccaceae</taxon>
        <taxon>Pseudooceanicola</taxon>
    </lineage>
</organism>
<keyword evidence="8" id="KW-1185">Reference proteome</keyword>
<dbReference type="SUPFAM" id="SSF103088">
    <property type="entry name" value="OmpA-like"/>
    <property type="match status" value="1"/>
</dbReference>
<keyword evidence="7" id="KW-0449">Lipoprotein</keyword>
<keyword evidence="3" id="KW-0998">Cell outer membrane</keyword>
<dbReference type="Gene3D" id="3.40.1520.20">
    <property type="match status" value="2"/>
</dbReference>
<keyword evidence="2 4" id="KW-0472">Membrane</keyword>
<dbReference type="Gene3D" id="3.30.1330.60">
    <property type="entry name" value="OmpA-like domain"/>
    <property type="match status" value="1"/>
</dbReference>
<evidence type="ECO:0000256" key="2">
    <source>
        <dbReference type="ARBA" id="ARBA00023136"/>
    </source>
</evidence>
<dbReference type="PROSITE" id="PS51123">
    <property type="entry name" value="OMPA_2"/>
    <property type="match status" value="1"/>
</dbReference>
<dbReference type="EMBL" id="FWFN01000001">
    <property type="protein sequence ID" value="SLN17233.1"/>
    <property type="molecule type" value="Genomic_DNA"/>
</dbReference>
<feature type="region of interest" description="Disordered" evidence="5">
    <location>
        <begin position="603"/>
        <end position="656"/>
    </location>
</feature>
<comment type="subcellular location">
    <subcellularLocation>
        <location evidence="1">Cell outer membrane</location>
    </subcellularLocation>
</comment>